<feature type="domain" description="Fe2OG dioxygenase" evidence="2">
    <location>
        <begin position="368"/>
        <end position="495"/>
    </location>
</feature>
<protein>
    <recommendedName>
        <fullName evidence="2">Fe2OG dioxygenase domain-containing protein</fullName>
    </recommendedName>
</protein>
<dbReference type="InterPro" id="IPR050231">
    <property type="entry name" value="Iron_ascorbate_oxido_reductase"/>
</dbReference>
<proteinExistence type="predicted"/>
<gene>
    <name evidence="3" type="ORF">OAUR00152_LOCUS23210</name>
</gene>
<name>A0A7S4MYP3_9STRA</name>
<feature type="region of interest" description="Disordered" evidence="1">
    <location>
        <begin position="425"/>
        <end position="444"/>
    </location>
</feature>
<dbReference type="AlphaFoldDB" id="A0A7S4MYP3"/>
<reference evidence="3" key="1">
    <citation type="submission" date="2021-01" db="EMBL/GenBank/DDBJ databases">
        <authorList>
            <person name="Corre E."/>
            <person name="Pelletier E."/>
            <person name="Niang G."/>
            <person name="Scheremetjew M."/>
            <person name="Finn R."/>
            <person name="Kale V."/>
            <person name="Holt S."/>
            <person name="Cochrane G."/>
            <person name="Meng A."/>
            <person name="Brown T."/>
            <person name="Cohen L."/>
        </authorList>
    </citation>
    <scope>NUCLEOTIDE SEQUENCE</scope>
    <source>
        <strain evidence="3">Isolate 1302-5</strain>
    </source>
</reference>
<dbReference type="EMBL" id="HBKQ01033880">
    <property type="protein sequence ID" value="CAE2254613.1"/>
    <property type="molecule type" value="Transcribed_RNA"/>
</dbReference>
<dbReference type="InterPro" id="IPR005123">
    <property type="entry name" value="Oxoglu/Fe-dep_dioxygenase_dom"/>
</dbReference>
<sequence>MPDDLVYIQPRDDGVRHGSSLSALVELAEKRGYVLVETTLFNAFFVDRPLYELYLREEVPDVTVEALHECTMTTDLYQLYDGTIKLSGCKRMLWHRMPLEEKRMQMIPEDKRTFPFAPSGGTASDREADRSILDAAVDMSAYCAPLNSDDAKDGTKKTRAECASDLLSQLKRDGFALVRGTGVSSELCRDALTSTGAFLNDADESVRRSCLTEDRARRGYSPMCTENFASLVGENGPNDLVRKFRVGPIVERAGEEGGGGESSSDDARNGDAESSGETLSSPLLRPNVWPDPDVWGEESSRSFRMSIESFYGESCRVAHEVVRAICDGLALAAATKTKTQTAADNGDGTGGDSLEERVGVLSMKDSVEHTSILTLLGYRVGTRHKKKRGKSGEEYPLVAAHTDVGVITLLLFDAGNCASLQRAAGNKKEDGGAGPQSWEDVSLPRSVGSDPVFVVNVGDCMSELCDGELPSTLHRVVPRRGGSEPRNCLALFVGLDPGETVLLPSGERITYEEWRRRRIARATEVLKLKK</sequence>
<organism evidence="3">
    <name type="scientific">Odontella aurita</name>
    <dbReference type="NCBI Taxonomy" id="265563"/>
    <lineage>
        <taxon>Eukaryota</taxon>
        <taxon>Sar</taxon>
        <taxon>Stramenopiles</taxon>
        <taxon>Ochrophyta</taxon>
        <taxon>Bacillariophyta</taxon>
        <taxon>Mediophyceae</taxon>
        <taxon>Biddulphiophycidae</taxon>
        <taxon>Eupodiscales</taxon>
        <taxon>Odontellaceae</taxon>
        <taxon>Odontella</taxon>
    </lineage>
</organism>
<evidence type="ECO:0000313" key="3">
    <source>
        <dbReference type="EMBL" id="CAE2254613.1"/>
    </source>
</evidence>
<accession>A0A7S4MYP3</accession>
<dbReference type="Gene3D" id="2.60.120.330">
    <property type="entry name" value="B-lactam Antibiotic, Isopenicillin N Synthase, Chain"/>
    <property type="match status" value="1"/>
</dbReference>
<dbReference type="PROSITE" id="PS51471">
    <property type="entry name" value="FE2OG_OXY"/>
    <property type="match status" value="1"/>
</dbReference>
<dbReference type="SUPFAM" id="SSF51197">
    <property type="entry name" value="Clavaminate synthase-like"/>
    <property type="match status" value="1"/>
</dbReference>
<evidence type="ECO:0000256" key="1">
    <source>
        <dbReference type="SAM" id="MobiDB-lite"/>
    </source>
</evidence>
<feature type="region of interest" description="Disordered" evidence="1">
    <location>
        <begin position="251"/>
        <end position="291"/>
    </location>
</feature>
<dbReference type="InterPro" id="IPR044861">
    <property type="entry name" value="IPNS-like_FE2OG_OXY"/>
</dbReference>
<dbReference type="Pfam" id="PF03171">
    <property type="entry name" value="2OG-FeII_Oxy"/>
    <property type="match status" value="1"/>
</dbReference>
<dbReference type="PANTHER" id="PTHR47990">
    <property type="entry name" value="2-OXOGLUTARATE (2OG) AND FE(II)-DEPENDENT OXYGENASE SUPERFAMILY PROTEIN-RELATED"/>
    <property type="match status" value="1"/>
</dbReference>
<evidence type="ECO:0000259" key="2">
    <source>
        <dbReference type="PROSITE" id="PS51471"/>
    </source>
</evidence>
<dbReference type="InterPro" id="IPR027443">
    <property type="entry name" value="IPNS-like_sf"/>
</dbReference>